<dbReference type="EMBL" id="CP076724">
    <property type="protein sequence ID" value="QWV97650.1"/>
    <property type="molecule type" value="Genomic_DNA"/>
</dbReference>
<dbReference type="PANTHER" id="PTHR34819">
    <property type="entry name" value="LARGE CYSTEINE-RICH PERIPLASMIC PROTEIN OMCB"/>
    <property type="match status" value="1"/>
</dbReference>
<evidence type="ECO:0000313" key="3">
    <source>
        <dbReference type="EMBL" id="QWV97650.1"/>
    </source>
</evidence>
<feature type="domain" description="SpaA-like prealbumin fold" evidence="1">
    <location>
        <begin position="365"/>
        <end position="482"/>
    </location>
</feature>
<dbReference type="InterPro" id="IPR048834">
    <property type="entry name" value="SpaA_pre-album"/>
</dbReference>
<dbReference type="InterPro" id="IPR047589">
    <property type="entry name" value="DUF11_rpt"/>
</dbReference>
<dbReference type="InterPro" id="IPR051172">
    <property type="entry name" value="Chlamydia_OmcB"/>
</dbReference>
<evidence type="ECO:0000259" key="2">
    <source>
        <dbReference type="Pfam" id="PF25564"/>
    </source>
</evidence>
<dbReference type="Pfam" id="PF25564">
    <property type="entry name" value="DUF7933"/>
    <property type="match status" value="2"/>
</dbReference>
<accession>A0ABX8JQG2</accession>
<dbReference type="InterPro" id="IPR057693">
    <property type="entry name" value="DUF7933"/>
</dbReference>
<keyword evidence="4" id="KW-1185">Reference proteome</keyword>
<evidence type="ECO:0000313" key="4">
    <source>
        <dbReference type="Proteomes" id="UP000683493"/>
    </source>
</evidence>
<dbReference type="Pfam" id="PF20674">
    <property type="entry name" value="SpaA_3"/>
    <property type="match status" value="1"/>
</dbReference>
<reference evidence="3 4" key="1">
    <citation type="submission" date="2021-06" db="EMBL/GenBank/DDBJ databases">
        <title>Gemonas diversity in paddy soil.</title>
        <authorList>
            <person name="Liu G."/>
        </authorList>
    </citation>
    <scope>NUCLEOTIDE SEQUENCE [LARGE SCALE GENOMIC DNA]</scope>
    <source>
        <strain evidence="3 4">RG29</strain>
    </source>
</reference>
<feature type="domain" description="DUF7933" evidence="2">
    <location>
        <begin position="611"/>
        <end position="742"/>
    </location>
</feature>
<protein>
    <submittedName>
        <fullName evidence="3">DUF11 domain-containing protein</fullName>
    </submittedName>
</protein>
<feature type="domain" description="DUF7933" evidence="2">
    <location>
        <begin position="484"/>
        <end position="607"/>
    </location>
</feature>
<dbReference type="Proteomes" id="UP000683493">
    <property type="component" value="Chromosome"/>
</dbReference>
<evidence type="ECO:0000259" key="1">
    <source>
        <dbReference type="Pfam" id="PF20674"/>
    </source>
</evidence>
<gene>
    <name evidence="3" type="ORF">KP005_20345</name>
</gene>
<organism evidence="3 4">
    <name type="scientific">Geomonas diazotrophica</name>
    <dbReference type="NCBI Taxonomy" id="2843197"/>
    <lineage>
        <taxon>Bacteria</taxon>
        <taxon>Pseudomonadati</taxon>
        <taxon>Thermodesulfobacteriota</taxon>
        <taxon>Desulfuromonadia</taxon>
        <taxon>Geobacterales</taxon>
        <taxon>Geobacteraceae</taxon>
        <taxon>Geomonas</taxon>
    </lineage>
</organism>
<proteinExistence type="predicted"/>
<name>A0ABX8JQG2_9BACT</name>
<dbReference type="NCBIfam" id="TIGR01451">
    <property type="entry name" value="B_ant_repeat"/>
    <property type="match status" value="1"/>
</dbReference>
<sequence length="873" mass="86945">MHKVDNPKTVTKGNGRRRHWHFPGIVAGALLALLGTSSASLALTTSAWKDQTCVGYRTGGLNCTAGEFTIAPVFTAQADTPPFCIAGGAFSFKVELGLSGTNTDRYDVGFFVGQQGNDPRDTTPGNICSVATFPTSPSPWLNLDGDGCGDFKGGANFTTTVDEIKVLCTGDNSGALKIPYVVTYWQNPGNACTGPGDVSNGSPSKCNAGVATVAGNVSVFTGAFVDVTKQTLPDGSTQPFSFTATGPAGSKVVVLTGATLTATSASGGTYSPSTIAAAGNSVSFTLKDNETARVFINALATDQTLTITEGAAGGDWDNTAAIACAPVTGSPTFTTTPAARSLSAALNTTNSAGACTITNTKRPRVTLVKNVATRINAGDQFTVSASGGGTLTGTTTVSTSGTQTSASTVFNSSPGIALTLNDTKAAGSTAATRYAGSLTCSNAYTGSGATPAAALPNQLFTSSYSLTPVAGDELTCTFTNTPRPALSKSYTSGSIALGGSSTLNFNIVNEPTTKPAQRNLAFTDTFPAGLTVTGVAPLTGTGCSGTPSFTTSAVSLSAGAMTAGTANCNFSATVRGDAAASYLNDASRFSGEGGGLDTSSASATLNVFTPPTVAKSFGAATVAMGAPVSLSLILTNPAANAAPLTGVSVTDTFPAGMVLRNTGFSFTPAGCGSVTNSSGAASAAGDNGVRFSSSSIAPGASCQVTLNVASSGYGTLTNTTTAPLAAGPVSLAGSSASADLNVAAMPLISILKSANRSSADPGQDVLYTIEVANTGGGAGSNVVLTDDLSPYVSFYLGGGTPFTFTDGAPASGVSLGVPQYSSDKGATWGYAPAPGAGGAPAGYDGNITTWRIPMSGTIRAGGNFRLDYKVRVK</sequence>